<dbReference type="OrthoDB" id="9808602at2"/>
<reference evidence="4" key="1">
    <citation type="journal article" date="2018" name="Front. Microbiol.">
        <title>Genome-Based Analysis Reveals the Taxonomy and Diversity of the Family Idiomarinaceae.</title>
        <authorList>
            <person name="Liu Y."/>
            <person name="Lai Q."/>
            <person name="Shao Z."/>
        </authorList>
    </citation>
    <scope>NUCLEOTIDE SEQUENCE [LARGE SCALE GENOMIC DNA]</scope>
    <source>
        <strain evidence="4">CVS-6</strain>
    </source>
</reference>
<evidence type="ECO:0000256" key="1">
    <source>
        <dbReference type="ARBA" id="ARBA00006464"/>
    </source>
</evidence>
<proteinExistence type="inferred from homology"/>
<gene>
    <name evidence="3" type="ORF">CWI71_04225</name>
</gene>
<comment type="similarity">
    <text evidence="1">Belongs to the bacterial sugar transferase family.</text>
</comment>
<comment type="caution">
    <text evidence="3">The sequence shown here is derived from an EMBL/GenBank/DDBJ whole genome shotgun (WGS) entry which is preliminary data.</text>
</comment>
<sequence length="197" mass="22550">MKRIFDVVSAAIGILLLSPVFLAIAVWIKLDSPGPVFFRQVRVGKDGEIFRIHKFRSMRVDAESKGKLTVGKRDKRVTHSGNFIRKFKIDELPQLFDVFFGDMSLVGPRPEVPEYIACYEPNIREKVLSVRPGITDNASILMVDENEILEKYDDPHAAYIEHILPIKQKLYVDYVDNQSFVGDLVIIFKTVIKVITR</sequence>
<dbReference type="InterPro" id="IPR003362">
    <property type="entry name" value="Bact_transf"/>
</dbReference>
<keyword evidence="4" id="KW-1185">Reference proteome</keyword>
<dbReference type="GO" id="GO:0016780">
    <property type="term" value="F:phosphotransferase activity, for other substituted phosphate groups"/>
    <property type="evidence" value="ECO:0007669"/>
    <property type="project" value="TreeGrafter"/>
</dbReference>
<keyword evidence="3" id="KW-0808">Transferase</keyword>
<dbReference type="PANTHER" id="PTHR30576:SF20">
    <property type="entry name" value="QUINOVOSAMINEPHOSPHOTRANSFERAE-RELATED"/>
    <property type="match status" value="1"/>
</dbReference>
<protein>
    <submittedName>
        <fullName evidence="3">Glycosyl transferase</fullName>
    </submittedName>
</protein>
<dbReference type="EMBL" id="PIPY01000003">
    <property type="protein sequence ID" value="RUO62645.1"/>
    <property type="molecule type" value="Genomic_DNA"/>
</dbReference>
<dbReference type="AlphaFoldDB" id="A0A432YP67"/>
<evidence type="ECO:0000313" key="3">
    <source>
        <dbReference type="EMBL" id="RUO62645.1"/>
    </source>
</evidence>
<dbReference type="Proteomes" id="UP000288259">
    <property type="component" value="Unassembled WGS sequence"/>
</dbReference>
<dbReference type="Pfam" id="PF02397">
    <property type="entry name" value="Bac_transf"/>
    <property type="match status" value="1"/>
</dbReference>
<organism evidence="3 4">
    <name type="scientific">Pseudidiomarina insulisalsae</name>
    <dbReference type="NCBI Taxonomy" id="575789"/>
    <lineage>
        <taxon>Bacteria</taxon>
        <taxon>Pseudomonadati</taxon>
        <taxon>Pseudomonadota</taxon>
        <taxon>Gammaproteobacteria</taxon>
        <taxon>Alteromonadales</taxon>
        <taxon>Idiomarinaceae</taxon>
        <taxon>Pseudidiomarina</taxon>
    </lineage>
</organism>
<feature type="domain" description="Bacterial sugar transferase" evidence="2">
    <location>
        <begin position="2"/>
        <end position="195"/>
    </location>
</feature>
<dbReference type="PANTHER" id="PTHR30576">
    <property type="entry name" value="COLANIC BIOSYNTHESIS UDP-GLUCOSE LIPID CARRIER TRANSFERASE"/>
    <property type="match status" value="1"/>
</dbReference>
<name>A0A432YP67_9GAMM</name>
<evidence type="ECO:0000259" key="2">
    <source>
        <dbReference type="Pfam" id="PF02397"/>
    </source>
</evidence>
<dbReference type="RefSeq" id="WP_126754010.1">
    <property type="nucleotide sequence ID" value="NZ_PIPY01000003.1"/>
</dbReference>
<accession>A0A432YP67</accession>
<evidence type="ECO:0000313" key="4">
    <source>
        <dbReference type="Proteomes" id="UP000288259"/>
    </source>
</evidence>